<dbReference type="PROSITE" id="PS50186">
    <property type="entry name" value="DEP"/>
    <property type="match status" value="1"/>
</dbReference>
<dbReference type="SMART" id="SM00049">
    <property type="entry name" value="DEP"/>
    <property type="match status" value="1"/>
</dbReference>
<dbReference type="GO" id="GO:0005096">
    <property type="term" value="F:GTPase activator activity"/>
    <property type="evidence" value="ECO:0007669"/>
    <property type="project" value="InterPro"/>
</dbReference>
<dbReference type="InterPro" id="IPR048255">
    <property type="entry name" value="IML1_N"/>
</dbReference>
<evidence type="ECO:0000256" key="6">
    <source>
        <dbReference type="ARBA" id="ARBA00023136"/>
    </source>
</evidence>
<keyword evidence="6 8" id="KW-0472">Membrane</keyword>
<dbReference type="Gene3D" id="1.20.144.10">
    <property type="entry name" value="Phosphatidic acid phosphatase type 2/haloperoxidase"/>
    <property type="match status" value="1"/>
</dbReference>
<dbReference type="CDD" id="cd03386">
    <property type="entry name" value="PAP2_Aur1_like"/>
    <property type="match status" value="1"/>
</dbReference>
<evidence type="ECO:0000256" key="4">
    <source>
        <dbReference type="ARBA" id="ARBA00021881"/>
    </source>
</evidence>
<evidence type="ECO:0000313" key="10">
    <source>
        <dbReference type="EMBL" id="WFD01161.1"/>
    </source>
</evidence>
<dbReference type="Pfam" id="PF24438">
    <property type="entry name" value="IML1_N_fung"/>
    <property type="match status" value="1"/>
</dbReference>
<dbReference type="InterPro" id="IPR026841">
    <property type="entry name" value="Aur1/Ipt1"/>
</dbReference>
<protein>
    <recommendedName>
        <fullName evidence="3">Vacuolar membrane-associated protein IML1</fullName>
    </recommendedName>
    <alternativeName>
        <fullName evidence="4">Vacuolar membrane-associated protein iml1</fullName>
    </alternativeName>
</protein>
<feature type="compositionally biased region" description="Polar residues" evidence="7">
    <location>
        <begin position="597"/>
        <end position="611"/>
    </location>
</feature>
<dbReference type="InterPro" id="IPR000591">
    <property type="entry name" value="DEP_dom"/>
</dbReference>
<dbReference type="PANTHER" id="PTHR13179:SF8">
    <property type="entry name" value="GATOR COMPLEX PROTEIN DEPDC5"/>
    <property type="match status" value="1"/>
</dbReference>
<dbReference type="Pfam" id="PF14378">
    <property type="entry name" value="PAP2_3"/>
    <property type="match status" value="1"/>
</dbReference>
<evidence type="ECO:0000313" key="11">
    <source>
        <dbReference type="Proteomes" id="UP001219567"/>
    </source>
</evidence>
<dbReference type="Gene3D" id="1.10.10.10">
    <property type="entry name" value="Winged helix-like DNA-binding domain superfamily/Winged helix DNA-binding domain"/>
    <property type="match status" value="1"/>
</dbReference>
<feature type="region of interest" description="Disordered" evidence="7">
    <location>
        <begin position="1986"/>
        <end position="2026"/>
    </location>
</feature>
<dbReference type="InterPro" id="IPR027244">
    <property type="entry name" value="IML1"/>
</dbReference>
<proteinExistence type="inferred from homology"/>
<feature type="compositionally biased region" description="Low complexity" evidence="7">
    <location>
        <begin position="1990"/>
        <end position="2003"/>
    </location>
</feature>
<accession>A0AAJ5YVR8</accession>
<dbReference type="GO" id="GO:0010508">
    <property type="term" value="P:positive regulation of autophagy"/>
    <property type="evidence" value="ECO:0007669"/>
    <property type="project" value="TreeGrafter"/>
</dbReference>
<evidence type="ECO:0000256" key="8">
    <source>
        <dbReference type="SAM" id="Phobius"/>
    </source>
</evidence>
<name>A0AAJ5YVR8_9BASI</name>
<gene>
    <name evidence="10" type="primary">IML1</name>
    <name evidence="10" type="ORF">MYAM1_003922</name>
</gene>
<dbReference type="Proteomes" id="UP001219567">
    <property type="component" value="Chromosome 7"/>
</dbReference>
<dbReference type="EMBL" id="CP119949">
    <property type="protein sequence ID" value="WFD01161.1"/>
    <property type="molecule type" value="Genomic_DNA"/>
</dbReference>
<organism evidence="10 11">
    <name type="scientific">Malassezia yamatoensis</name>
    <dbReference type="NCBI Taxonomy" id="253288"/>
    <lineage>
        <taxon>Eukaryota</taxon>
        <taxon>Fungi</taxon>
        <taxon>Dikarya</taxon>
        <taxon>Basidiomycota</taxon>
        <taxon>Ustilaginomycotina</taxon>
        <taxon>Malasseziomycetes</taxon>
        <taxon>Malasseziales</taxon>
        <taxon>Malasseziaceae</taxon>
        <taxon>Malassezia</taxon>
    </lineage>
</organism>
<comment type="subcellular location">
    <subcellularLocation>
        <location evidence="1">Vacuole membrane</location>
        <topology evidence="1">Peripheral membrane protein</topology>
    </subcellularLocation>
</comment>
<keyword evidence="8" id="KW-0812">Transmembrane</keyword>
<dbReference type="GO" id="GO:0035556">
    <property type="term" value="P:intracellular signal transduction"/>
    <property type="evidence" value="ECO:0007669"/>
    <property type="project" value="InterPro"/>
</dbReference>
<dbReference type="Pfam" id="PF12257">
    <property type="entry name" value="IML1"/>
    <property type="match status" value="1"/>
</dbReference>
<feature type="region of interest" description="Disordered" evidence="7">
    <location>
        <begin position="1948"/>
        <end position="1968"/>
    </location>
</feature>
<feature type="domain" description="DEP" evidence="9">
    <location>
        <begin position="1233"/>
        <end position="1308"/>
    </location>
</feature>
<feature type="region of interest" description="Disordered" evidence="7">
    <location>
        <begin position="597"/>
        <end position="690"/>
    </location>
</feature>
<feature type="transmembrane region" description="Helical" evidence="8">
    <location>
        <begin position="1895"/>
        <end position="1911"/>
    </location>
</feature>
<evidence type="ECO:0000256" key="2">
    <source>
        <dbReference type="ARBA" id="ARBA00005643"/>
    </source>
</evidence>
<comment type="similarity">
    <text evidence="2">Belongs to the IML1 family.</text>
</comment>
<dbReference type="SUPFAM" id="SSF46785">
    <property type="entry name" value="Winged helix' DNA-binding domain"/>
    <property type="match status" value="1"/>
</dbReference>
<dbReference type="GO" id="GO:0005774">
    <property type="term" value="C:vacuolar membrane"/>
    <property type="evidence" value="ECO:0007669"/>
    <property type="project" value="UniProtKB-SubCell"/>
</dbReference>
<feature type="region of interest" description="Disordered" evidence="7">
    <location>
        <begin position="1"/>
        <end position="29"/>
    </location>
</feature>
<dbReference type="InterPro" id="IPR036388">
    <property type="entry name" value="WH-like_DNA-bd_sf"/>
</dbReference>
<evidence type="ECO:0000256" key="3">
    <source>
        <dbReference type="ARBA" id="ARBA00018529"/>
    </source>
</evidence>
<reference evidence="10 11" key="1">
    <citation type="submission" date="2023-03" db="EMBL/GenBank/DDBJ databases">
        <title>Mating type loci evolution in Malassezia.</title>
        <authorList>
            <person name="Coelho M.A."/>
        </authorList>
    </citation>
    <scope>NUCLEOTIDE SEQUENCE [LARGE SCALE GENOMIC DNA]</scope>
    <source>
        <strain evidence="10 11">CBS 9725</strain>
    </source>
</reference>
<keyword evidence="11" id="KW-1185">Reference proteome</keyword>
<dbReference type="GO" id="GO:1990130">
    <property type="term" value="C:GATOR1 complex"/>
    <property type="evidence" value="ECO:0007669"/>
    <property type="project" value="TreeGrafter"/>
</dbReference>
<keyword evidence="8" id="KW-1133">Transmembrane helix</keyword>
<keyword evidence="5" id="KW-0926">Vacuole</keyword>
<evidence type="ECO:0000259" key="9">
    <source>
        <dbReference type="PROSITE" id="PS50186"/>
    </source>
</evidence>
<evidence type="ECO:0000256" key="7">
    <source>
        <dbReference type="SAM" id="MobiDB-lite"/>
    </source>
</evidence>
<evidence type="ECO:0000256" key="5">
    <source>
        <dbReference type="ARBA" id="ARBA00022554"/>
    </source>
</evidence>
<dbReference type="Pfam" id="PF00610">
    <property type="entry name" value="DEP"/>
    <property type="match status" value="1"/>
</dbReference>
<dbReference type="GO" id="GO:1904262">
    <property type="term" value="P:negative regulation of TORC1 signaling"/>
    <property type="evidence" value="ECO:0007669"/>
    <property type="project" value="TreeGrafter"/>
</dbReference>
<feature type="transmembrane region" description="Helical" evidence="8">
    <location>
        <begin position="1701"/>
        <end position="1717"/>
    </location>
</feature>
<dbReference type="InterPro" id="IPR057068">
    <property type="entry name" value="IML1_N_fung"/>
</dbReference>
<feature type="transmembrane region" description="Helical" evidence="8">
    <location>
        <begin position="1737"/>
        <end position="1758"/>
    </location>
</feature>
<dbReference type="InterPro" id="IPR036390">
    <property type="entry name" value="WH_DNA-bd_sf"/>
</dbReference>
<evidence type="ECO:0000256" key="1">
    <source>
        <dbReference type="ARBA" id="ARBA00004148"/>
    </source>
</evidence>
<sequence>MPRSAGVAREKRSVGSQSQSLDRSKEGLGEHDLVNSRRISLWTHHPPNFSTHSLVLNPNYSLPQISDGELLMLVDQQEWDAMHNGSHRRSSHKPRALVFTPRQALADTEVIAKQHQLQLSVARNIANLYGLASRSEAVLCRTSRAAHTIEHVELYFKDQYIGRSDMWRLSTSLIDQCVYVGQKIQIPAGMRATVGRLYCDNHYALSGYVGPSTKPVFRSESANYSLLLQMSQEMWEFDEGGEIYFEKFLQGFLPDLLAKWETIGTNHVVSVVLFTRVHYTKEEKNRLDGLPVQQVASTKQYYVDYYKVIIDLESRTHWPSVMRILKEEFFRFQHDILLQPRRSVVKHVAPPAPSDEATIDFAAIGGRRILGKLSHAYDGNLLEAINLALNPFDQHYIDRDLTRTGFELVVISAGTGHFHVDQQLLRTTTQRMSEIGLSVDLVCLAQMPLHTAPIFYFESAPPDRLHSAATNMQWNRSSSGTPTSSKPVARSPSLFEAPLFLDLPNTTTFQTYYVMPYWINGSFYSQDPDRPYRADRFVPRCKMDAMRMLDLLGSGHQDVSIPYLGAAADVHNASSASLRRAARDRFDADLFRPIAKQNATTPFSNANNTPVQPTPPSATTPKSFEPGYLPRTSTGTSHRDNPNAILPPSTRVALYQERERSRSRSPKPNSGSRPNTPPPHERSQFRRNASVVRVHELRTKRDASMTRTVSTTSSRASHVSLLDSLGKASASVAETVTALVATPKEASHPKPVPNTPQSQPAKFLQLLRDFRRGSSSNRTHFVNNINASNASWKILQALSAGRSKASAHANLLAVQAATDPAQLAEVTPLRLTRQNFSTDTESNTATWTMDENASTFMEQAQRTPLVNPSNPRSSAGISRDPLLFRWQHVFLARTNHHAVKWWSMTSPACLPLTTQYLPTDLELENDWEEYPYSISVYADATSFLLQRNTSTPPALLILREMCAQRLSQGFQFVERQVMHLAARNSSDTPSLHYASRKNASHPIMPTYRTRHPAELLRPGNFATGDPIYLSTTNQIHCLSYHRQAGMIHVKRYLKKTPYSTAPIDYKACIWPRYFHGYRAHAAKFAHPDPHAYNWTYLDSLIAGYEENLTEMVRYWRARFVLVPSEGSPPPMTASTGEKLSDEEVRLLGTDRLAELFARAEYLPPNTSRTERAATIRFLPTTLDASSSLLDPQFVQALHAINQTLSERSAEPKRVYREAKSRSLDSLAAELVAHASDLQVNDRLWHRVLYRDTFIGADLVSYLYRTYHDIRTRDEAVQFGRELQMEKYVEHVLGVHGFMDGHYFYRFTNRARKHLESISCPSPSDSPSNRHLHTLRMSRSMLIDLDPSKKSDRAEIAVLHHDLSHNAENGFNFQIHWLGTTARLIEDTIQSWTRAVDRYGLRLIEAPIGQIKDVSLHHPFLAPVEIRLALTPPARNEYKSLVDRANVALSESEISEPSNDFERWLYRHVLAGYATQVDQLFEIALLRHFGFVLDQEATARYPTHLQLSYSSRPTHFDYSQFVHRSGIAFVQVRQIHESCEGFLWLHNRLFTSHIHPAKSAAPGKPPSLPPDADELRRTFQRFCGDPVALDTFYRSEVYAAVVAAVSRLSLSTSPAENLRKCREYQLSRSERLKYGFMLVVALFAITVIREPPLPYKLLPPVLYTLALLFPITSQFVLPASPIFLWLLLFYSCRFIPASTRPHIWVSVLPTLETIWYGANISDILTRFGHPALDILAWIPYGVVHFVAPFVVAAFIFVYAPLGSVKWFGNVFGFTNLLGVLTQIAFPCAPPWYELREGLTPANYGMRGSPAGLARIDALFKGHGYTLTFTGAPMVFGAFPSLHAACATIESLFLSYFFPGTIHLGRFAIDKRVFYWGYSFWLYWCTMYLMHHYLIDLVAGGCLATICFYVFRTESVRNAMEQRSAALEHAQGHDTESVVLDRISHPHTLASQSVAHDEEKPPSQPTIFTLDESDDVATPDIVRARSPHMLGSDSAVASQSSRVAVGHAISRPASSTSNRVAPNHPIAD</sequence>
<feature type="transmembrane region" description="Helical" evidence="8">
    <location>
        <begin position="1660"/>
        <end position="1689"/>
    </location>
</feature>
<dbReference type="PANTHER" id="PTHR13179">
    <property type="entry name" value="DEP DOMAIN CONTAINING PROTEIN 5"/>
    <property type="match status" value="1"/>
</dbReference>
<feature type="transmembrane region" description="Helical" evidence="8">
    <location>
        <begin position="1765"/>
        <end position="1784"/>
    </location>
</feature>